<organism evidence="5 6">
    <name type="scientific">Ganoderma sinense ZZ0214-1</name>
    <dbReference type="NCBI Taxonomy" id="1077348"/>
    <lineage>
        <taxon>Eukaryota</taxon>
        <taxon>Fungi</taxon>
        <taxon>Dikarya</taxon>
        <taxon>Basidiomycota</taxon>
        <taxon>Agaricomycotina</taxon>
        <taxon>Agaricomycetes</taxon>
        <taxon>Polyporales</taxon>
        <taxon>Polyporaceae</taxon>
        <taxon>Ganoderma</taxon>
    </lineage>
</organism>
<dbReference type="InterPro" id="IPR011146">
    <property type="entry name" value="HIT-like"/>
</dbReference>
<comment type="caution">
    <text evidence="5">The sequence shown here is derived from an EMBL/GenBank/DDBJ whole genome shotgun (WGS) entry which is preliminary data.</text>
</comment>
<gene>
    <name evidence="5" type="ORF">GSI_10505</name>
</gene>
<evidence type="ECO:0000256" key="3">
    <source>
        <dbReference type="PROSITE-ProRule" id="PRU00464"/>
    </source>
</evidence>
<dbReference type="Pfam" id="PF01230">
    <property type="entry name" value="HIT"/>
    <property type="match status" value="1"/>
</dbReference>
<dbReference type="Gene3D" id="3.30.428.10">
    <property type="entry name" value="HIT-like"/>
    <property type="match status" value="1"/>
</dbReference>
<dbReference type="GO" id="GO:0009117">
    <property type="term" value="P:nucleotide metabolic process"/>
    <property type="evidence" value="ECO:0007669"/>
    <property type="project" value="TreeGrafter"/>
</dbReference>
<accession>A0A2G8S1C7</accession>
<protein>
    <recommendedName>
        <fullName evidence="4">HIT domain-containing protein</fullName>
    </recommendedName>
</protein>
<dbReference type="EMBL" id="AYKW01000034">
    <property type="protein sequence ID" value="PIL27358.1"/>
    <property type="molecule type" value="Genomic_DNA"/>
</dbReference>
<sequence length="84" mass="9454">MDQVPDEYLAEILPLAKKIAKALGVVDYNILQNNGKIAHQHVFHVHFHVIPKPNEAEGLGVGWPRVEQPKEVLAKTLERILSKL</sequence>
<keyword evidence="6" id="KW-1185">Reference proteome</keyword>
<evidence type="ECO:0000259" key="4">
    <source>
        <dbReference type="PROSITE" id="PS51084"/>
    </source>
</evidence>
<dbReference type="OrthoDB" id="672793at2759"/>
<dbReference type="InterPro" id="IPR001310">
    <property type="entry name" value="Histidine_triad_HIT"/>
</dbReference>
<dbReference type="STRING" id="1077348.A0A2G8S1C7"/>
<dbReference type="PROSITE" id="PS51084">
    <property type="entry name" value="HIT_2"/>
    <property type="match status" value="1"/>
</dbReference>
<evidence type="ECO:0000313" key="6">
    <source>
        <dbReference type="Proteomes" id="UP000230002"/>
    </source>
</evidence>
<dbReference type="AlphaFoldDB" id="A0A2G8S1C7"/>
<dbReference type="PROSITE" id="PS00892">
    <property type="entry name" value="HIT_1"/>
    <property type="match status" value="1"/>
</dbReference>
<reference evidence="5 6" key="1">
    <citation type="journal article" date="2015" name="Sci. Rep.">
        <title>Chromosome-level genome map provides insights into diverse defense mechanisms in the medicinal fungus Ganoderma sinense.</title>
        <authorList>
            <person name="Zhu Y."/>
            <person name="Xu J."/>
            <person name="Sun C."/>
            <person name="Zhou S."/>
            <person name="Xu H."/>
            <person name="Nelson D.R."/>
            <person name="Qian J."/>
            <person name="Song J."/>
            <person name="Luo H."/>
            <person name="Xiang L."/>
            <person name="Li Y."/>
            <person name="Xu Z."/>
            <person name="Ji A."/>
            <person name="Wang L."/>
            <person name="Lu S."/>
            <person name="Hayward A."/>
            <person name="Sun W."/>
            <person name="Li X."/>
            <person name="Schwartz D.C."/>
            <person name="Wang Y."/>
            <person name="Chen S."/>
        </authorList>
    </citation>
    <scope>NUCLEOTIDE SEQUENCE [LARGE SCALE GENOMIC DNA]</scope>
    <source>
        <strain evidence="5 6">ZZ0214-1</strain>
    </source>
</reference>
<feature type="short sequence motif" description="Histidine triad motif" evidence="2 3">
    <location>
        <begin position="44"/>
        <end position="48"/>
    </location>
</feature>
<feature type="domain" description="HIT" evidence="4">
    <location>
        <begin position="1"/>
        <end position="59"/>
    </location>
</feature>
<proteinExistence type="predicted"/>
<dbReference type="PANTHER" id="PTHR46648:SF1">
    <property type="entry name" value="ADENOSINE 5'-MONOPHOSPHORAMIDASE HNT1"/>
    <property type="match status" value="1"/>
</dbReference>
<dbReference type="GO" id="GO:0003824">
    <property type="term" value="F:catalytic activity"/>
    <property type="evidence" value="ECO:0007669"/>
    <property type="project" value="InterPro"/>
</dbReference>
<feature type="active site" description="Tele-AMP-histidine intermediate" evidence="1">
    <location>
        <position position="46"/>
    </location>
</feature>
<evidence type="ECO:0000256" key="1">
    <source>
        <dbReference type="PIRSR" id="PIRSR601310-1"/>
    </source>
</evidence>
<dbReference type="SUPFAM" id="SSF54197">
    <property type="entry name" value="HIT-like"/>
    <property type="match status" value="1"/>
</dbReference>
<evidence type="ECO:0000313" key="5">
    <source>
        <dbReference type="EMBL" id="PIL27358.1"/>
    </source>
</evidence>
<evidence type="ECO:0000256" key="2">
    <source>
        <dbReference type="PIRSR" id="PIRSR601310-3"/>
    </source>
</evidence>
<dbReference type="Proteomes" id="UP000230002">
    <property type="component" value="Unassembled WGS sequence"/>
</dbReference>
<dbReference type="InterPro" id="IPR036265">
    <property type="entry name" value="HIT-like_sf"/>
</dbReference>
<dbReference type="InterPro" id="IPR019808">
    <property type="entry name" value="Histidine_triad_CS"/>
</dbReference>
<dbReference type="PANTHER" id="PTHR46648">
    <property type="entry name" value="HIT FAMILY PROTEIN 1"/>
    <property type="match status" value="1"/>
</dbReference>
<name>A0A2G8S1C7_9APHY</name>